<evidence type="ECO:0000313" key="3">
    <source>
        <dbReference type="Proteomes" id="UP000717696"/>
    </source>
</evidence>
<accession>A0A9P9FIY8</accession>
<dbReference type="Proteomes" id="UP000717696">
    <property type="component" value="Unassembled WGS sequence"/>
</dbReference>
<keyword evidence="3" id="KW-1185">Reference proteome</keyword>
<dbReference type="AlphaFoldDB" id="A0A9P9FIY8"/>
<reference evidence="2" key="1">
    <citation type="journal article" date="2021" name="Nat. Commun.">
        <title>Genetic determinants of endophytism in the Arabidopsis root mycobiome.</title>
        <authorList>
            <person name="Mesny F."/>
            <person name="Miyauchi S."/>
            <person name="Thiergart T."/>
            <person name="Pickel B."/>
            <person name="Atanasova L."/>
            <person name="Karlsson M."/>
            <person name="Huettel B."/>
            <person name="Barry K.W."/>
            <person name="Haridas S."/>
            <person name="Chen C."/>
            <person name="Bauer D."/>
            <person name="Andreopoulos W."/>
            <person name="Pangilinan J."/>
            <person name="LaButti K."/>
            <person name="Riley R."/>
            <person name="Lipzen A."/>
            <person name="Clum A."/>
            <person name="Drula E."/>
            <person name="Henrissat B."/>
            <person name="Kohler A."/>
            <person name="Grigoriev I.V."/>
            <person name="Martin F.M."/>
            <person name="Hacquard S."/>
        </authorList>
    </citation>
    <scope>NUCLEOTIDE SEQUENCE</scope>
    <source>
        <strain evidence="2">MPI-CAGE-AT-0021</strain>
    </source>
</reference>
<comment type="caution">
    <text evidence="2">The sequence shown here is derived from an EMBL/GenBank/DDBJ whole genome shotgun (WGS) entry which is preliminary data.</text>
</comment>
<organism evidence="2 3">
    <name type="scientific">Dactylonectria estremocensis</name>
    <dbReference type="NCBI Taxonomy" id="1079267"/>
    <lineage>
        <taxon>Eukaryota</taxon>
        <taxon>Fungi</taxon>
        <taxon>Dikarya</taxon>
        <taxon>Ascomycota</taxon>
        <taxon>Pezizomycotina</taxon>
        <taxon>Sordariomycetes</taxon>
        <taxon>Hypocreomycetidae</taxon>
        <taxon>Hypocreales</taxon>
        <taxon>Nectriaceae</taxon>
        <taxon>Dactylonectria</taxon>
    </lineage>
</organism>
<protein>
    <submittedName>
        <fullName evidence="2">Uncharacterized protein</fullName>
    </submittedName>
</protein>
<name>A0A9P9FIY8_9HYPO</name>
<evidence type="ECO:0000256" key="1">
    <source>
        <dbReference type="SAM" id="MobiDB-lite"/>
    </source>
</evidence>
<evidence type="ECO:0000313" key="2">
    <source>
        <dbReference type="EMBL" id="KAH7162631.1"/>
    </source>
</evidence>
<feature type="compositionally biased region" description="Polar residues" evidence="1">
    <location>
        <begin position="190"/>
        <end position="203"/>
    </location>
</feature>
<feature type="region of interest" description="Disordered" evidence="1">
    <location>
        <begin position="115"/>
        <end position="153"/>
    </location>
</feature>
<sequence length="245" mass="26269">MHSNKGGGPVRSTRHSRACMAWFGVRWHGSQPVLAMATAVISQPRSSRAGPGSGGVVMHSWLLVKPGSAKQKPELRAGGGGCNNGRLKMVRRARDLAAWGGRVNGRRRVSRYEYSKRNSGQVQREIGPDRRGPLQILSGPLRPSQDGKVHAPDPAKLLLSSDGVDEVSGTWFSLCICSLHSKYSAFQYSAKSPTQTPTGSQALRRSEPCRGGTCSPMTPDLDSETGSKSLPCGCSESDMKCDSCD</sequence>
<feature type="region of interest" description="Disordered" evidence="1">
    <location>
        <begin position="190"/>
        <end position="245"/>
    </location>
</feature>
<dbReference type="EMBL" id="JAGMUU010000001">
    <property type="protein sequence ID" value="KAH7162631.1"/>
    <property type="molecule type" value="Genomic_DNA"/>
</dbReference>
<gene>
    <name evidence="2" type="ORF">B0J13DRAFT_15334</name>
</gene>
<proteinExistence type="predicted"/>